<feature type="transmembrane region" description="Helical" evidence="1">
    <location>
        <begin position="26"/>
        <end position="45"/>
    </location>
</feature>
<keyword evidence="1" id="KW-1133">Transmembrane helix</keyword>
<dbReference type="Proteomes" id="UP000542674">
    <property type="component" value="Unassembled WGS sequence"/>
</dbReference>
<gene>
    <name evidence="2" type="ORF">F4559_006744</name>
</gene>
<keyword evidence="1" id="KW-0812">Transmembrane</keyword>
<dbReference type="EMBL" id="JACHJS010000001">
    <property type="protein sequence ID" value="MBB4969385.1"/>
    <property type="molecule type" value="Genomic_DNA"/>
</dbReference>
<feature type="transmembrane region" description="Helical" evidence="1">
    <location>
        <begin position="57"/>
        <end position="74"/>
    </location>
</feature>
<keyword evidence="1" id="KW-0472">Membrane</keyword>
<protein>
    <submittedName>
        <fullName evidence="2">Uncharacterized protein</fullName>
    </submittedName>
</protein>
<keyword evidence="3" id="KW-1185">Reference proteome</keyword>
<dbReference type="AlphaFoldDB" id="A0A7W7TA84"/>
<name>A0A7W7TA84_9PSEU</name>
<proteinExistence type="predicted"/>
<comment type="caution">
    <text evidence="2">The sequence shown here is derived from an EMBL/GenBank/DDBJ whole genome shotgun (WGS) entry which is preliminary data.</text>
</comment>
<reference evidence="2 3" key="1">
    <citation type="submission" date="2020-08" db="EMBL/GenBank/DDBJ databases">
        <title>Sequencing the genomes of 1000 actinobacteria strains.</title>
        <authorList>
            <person name="Klenk H.-P."/>
        </authorList>
    </citation>
    <scope>NUCLEOTIDE SEQUENCE [LARGE SCALE GENOMIC DNA]</scope>
    <source>
        <strain evidence="2 3">DSM 45084</strain>
    </source>
</reference>
<evidence type="ECO:0000256" key="1">
    <source>
        <dbReference type="SAM" id="Phobius"/>
    </source>
</evidence>
<evidence type="ECO:0000313" key="2">
    <source>
        <dbReference type="EMBL" id="MBB4969385.1"/>
    </source>
</evidence>
<sequence>MDEGERALAKVGRQRKAMAARIRMPVWFRVVFALAWSGFLAAPALMLEHERLGLGDFPYLPVSFLGLAVAVMGFRHMSALGQSSLVPDYPSLRRLGPQTAALFLGGAAFAWVPAVAGLPYVAIVIALVVGGLASAQACRLNAAIRHDVANGFPVPEGH</sequence>
<accession>A0A7W7TA84</accession>
<organism evidence="2 3">
    <name type="scientific">Saccharothrix violaceirubra</name>
    <dbReference type="NCBI Taxonomy" id="413306"/>
    <lineage>
        <taxon>Bacteria</taxon>
        <taxon>Bacillati</taxon>
        <taxon>Actinomycetota</taxon>
        <taxon>Actinomycetes</taxon>
        <taxon>Pseudonocardiales</taxon>
        <taxon>Pseudonocardiaceae</taxon>
        <taxon>Saccharothrix</taxon>
    </lineage>
</organism>
<evidence type="ECO:0000313" key="3">
    <source>
        <dbReference type="Proteomes" id="UP000542674"/>
    </source>
</evidence>
<dbReference type="RefSeq" id="WP_184675050.1">
    <property type="nucleotide sequence ID" value="NZ_BAABAI010000021.1"/>
</dbReference>